<proteinExistence type="predicted"/>
<evidence type="ECO:0000313" key="1">
    <source>
        <dbReference type="EMBL" id="GLO35571.1"/>
    </source>
</evidence>
<accession>A0AA37RH21</accession>
<dbReference type="EMBL" id="BSKJ01000004">
    <property type="protein sequence ID" value="GLO35571.1"/>
    <property type="molecule type" value="Genomic_DNA"/>
</dbReference>
<sequence>MSIDLLRHKIDIERGANLSSFEIKRLGAINLIETRELDAQALGGFIAFICTLGCTTELEGYYESDKVKIDIPMTEGLLKAFGHPFTTVNYSRDESTGWELFHLMFELAGSKDSVPHFLRLEANMFDLSDQELETQEKLTLHSMDLNTFDKRAQVIAISTYIEAMVTILSEKSLTTPEFRKSWGERVRPKKANGRRGKITPNFSTHIEHIKENGILTSSLCDAVDKLRLARNVSAHNYKVFNGGEDGSPVAHIEVTHLDEEFISKSREFIAVCRDIFGAIPKALGSNKFQRYSEILAGEISKSMSLESVIFLGVRHSDEVEEIFG</sequence>
<dbReference type="Proteomes" id="UP001161257">
    <property type="component" value="Unassembled WGS sequence"/>
</dbReference>
<comment type="caution">
    <text evidence="1">The sequence shown here is derived from an EMBL/GenBank/DDBJ whole genome shotgun (WGS) entry which is preliminary data.</text>
</comment>
<name>A0AA37RH21_PSEPU</name>
<organism evidence="1 2">
    <name type="scientific">Pseudomonas putida</name>
    <name type="common">Arthrobacter siderocapsulatus</name>
    <dbReference type="NCBI Taxonomy" id="303"/>
    <lineage>
        <taxon>Bacteria</taxon>
        <taxon>Pseudomonadati</taxon>
        <taxon>Pseudomonadota</taxon>
        <taxon>Gammaproteobacteria</taxon>
        <taxon>Pseudomonadales</taxon>
        <taxon>Pseudomonadaceae</taxon>
        <taxon>Pseudomonas</taxon>
    </lineage>
</organism>
<dbReference type="AlphaFoldDB" id="A0AA37RH21"/>
<protein>
    <submittedName>
        <fullName evidence="1">Uncharacterized protein</fullName>
    </submittedName>
</protein>
<reference evidence="1" key="1">
    <citation type="submission" date="2023-01" db="EMBL/GenBank/DDBJ databases">
        <title>Whole-genome sequence of Pseudomonas putida NBRC 14671.</title>
        <authorList>
            <person name="Morohoshi T."/>
            <person name="Someya N."/>
        </authorList>
    </citation>
    <scope>NUCLEOTIDE SEQUENCE</scope>
    <source>
        <strain evidence="1">NBRC 14671</strain>
    </source>
</reference>
<dbReference type="RefSeq" id="WP_284353493.1">
    <property type="nucleotide sequence ID" value="NZ_BSKF01000002.1"/>
</dbReference>
<gene>
    <name evidence="1" type="ORF">PPUN14671_24040</name>
</gene>
<evidence type="ECO:0000313" key="2">
    <source>
        <dbReference type="Proteomes" id="UP001161257"/>
    </source>
</evidence>